<feature type="non-terminal residue" evidence="3">
    <location>
        <position position="159"/>
    </location>
</feature>
<reference evidence="3" key="2">
    <citation type="submission" date="2023-05" db="EMBL/GenBank/DDBJ databases">
        <authorList>
            <person name="Fouks B."/>
        </authorList>
    </citation>
    <scope>NUCLEOTIDE SEQUENCE</scope>
    <source>
        <strain evidence="3">Stay&amp;Tobe</strain>
        <tissue evidence="3">Testes</tissue>
    </source>
</reference>
<evidence type="ECO:0000313" key="3">
    <source>
        <dbReference type="EMBL" id="KAJ9592738.1"/>
    </source>
</evidence>
<keyword evidence="2" id="KW-0732">Signal</keyword>
<feature type="region of interest" description="Disordered" evidence="1">
    <location>
        <begin position="109"/>
        <end position="159"/>
    </location>
</feature>
<feature type="signal peptide" evidence="2">
    <location>
        <begin position="1"/>
        <end position="19"/>
    </location>
</feature>
<proteinExistence type="predicted"/>
<keyword evidence="4" id="KW-1185">Reference proteome</keyword>
<comment type="caution">
    <text evidence="3">The sequence shown here is derived from an EMBL/GenBank/DDBJ whole genome shotgun (WGS) entry which is preliminary data.</text>
</comment>
<dbReference type="EMBL" id="JASPKZ010003809">
    <property type="protein sequence ID" value="KAJ9592738.1"/>
    <property type="molecule type" value="Genomic_DNA"/>
</dbReference>
<accession>A0AAD8EJP4</accession>
<feature type="compositionally biased region" description="Low complexity" evidence="1">
    <location>
        <begin position="110"/>
        <end position="121"/>
    </location>
</feature>
<feature type="chain" id="PRO_5042197210" description="Secreted protein" evidence="2">
    <location>
        <begin position="20"/>
        <end position="159"/>
    </location>
</feature>
<evidence type="ECO:0000313" key="4">
    <source>
        <dbReference type="Proteomes" id="UP001233999"/>
    </source>
</evidence>
<gene>
    <name evidence="3" type="ORF">L9F63_015576</name>
</gene>
<organism evidence="3 4">
    <name type="scientific">Diploptera punctata</name>
    <name type="common">Pacific beetle cockroach</name>
    <dbReference type="NCBI Taxonomy" id="6984"/>
    <lineage>
        <taxon>Eukaryota</taxon>
        <taxon>Metazoa</taxon>
        <taxon>Ecdysozoa</taxon>
        <taxon>Arthropoda</taxon>
        <taxon>Hexapoda</taxon>
        <taxon>Insecta</taxon>
        <taxon>Pterygota</taxon>
        <taxon>Neoptera</taxon>
        <taxon>Polyneoptera</taxon>
        <taxon>Dictyoptera</taxon>
        <taxon>Blattodea</taxon>
        <taxon>Blaberoidea</taxon>
        <taxon>Blaberidae</taxon>
        <taxon>Diplopterinae</taxon>
        <taxon>Diploptera</taxon>
    </lineage>
</organism>
<feature type="compositionally biased region" description="Low complexity" evidence="1">
    <location>
        <begin position="130"/>
        <end position="159"/>
    </location>
</feature>
<dbReference type="Proteomes" id="UP001233999">
    <property type="component" value="Unassembled WGS sequence"/>
</dbReference>
<name>A0AAD8EJP4_DIPPU</name>
<feature type="region of interest" description="Disordered" evidence="1">
    <location>
        <begin position="31"/>
        <end position="68"/>
    </location>
</feature>
<evidence type="ECO:0000256" key="1">
    <source>
        <dbReference type="SAM" id="MobiDB-lite"/>
    </source>
</evidence>
<dbReference type="AlphaFoldDB" id="A0AAD8EJP4"/>
<protein>
    <recommendedName>
        <fullName evidence="5">Secreted protein</fullName>
    </recommendedName>
</protein>
<feature type="compositionally biased region" description="Polar residues" evidence="1">
    <location>
        <begin position="34"/>
        <end position="53"/>
    </location>
</feature>
<sequence>MQINKIYYVLVVCVVYCQAIESSSENYNDETLFDGTNSMPSDATQRPNGQDSEYATLGPEDPADSDGPWRLEGQVALGGPVNLLDIHYLAYLLKSLDPYVIWGIGGPGGPWEQEGPGNPWGSGDPEAEAGTTECSGGPETGSESPEGSSVTETGAESTE</sequence>
<reference evidence="3" key="1">
    <citation type="journal article" date="2023" name="IScience">
        <title>Live-bearing cockroach genome reveals convergent evolutionary mechanisms linked to viviparity in insects and beyond.</title>
        <authorList>
            <person name="Fouks B."/>
            <person name="Harrison M.C."/>
            <person name="Mikhailova A.A."/>
            <person name="Marchal E."/>
            <person name="English S."/>
            <person name="Carruthers M."/>
            <person name="Jennings E.C."/>
            <person name="Chiamaka E.L."/>
            <person name="Frigard R.A."/>
            <person name="Pippel M."/>
            <person name="Attardo G.M."/>
            <person name="Benoit J.B."/>
            <person name="Bornberg-Bauer E."/>
            <person name="Tobe S.S."/>
        </authorList>
    </citation>
    <scope>NUCLEOTIDE SEQUENCE</scope>
    <source>
        <strain evidence="3">Stay&amp;Tobe</strain>
    </source>
</reference>
<evidence type="ECO:0000256" key="2">
    <source>
        <dbReference type="SAM" id="SignalP"/>
    </source>
</evidence>
<evidence type="ECO:0008006" key="5">
    <source>
        <dbReference type="Google" id="ProtNLM"/>
    </source>
</evidence>